<protein>
    <submittedName>
        <fullName evidence="1">Uncharacterized protein</fullName>
    </submittedName>
</protein>
<sequence>MIVIKVFLPYSIRNKAIPCFYRLGSNRVSILHRRTWDISRLIELRWSWPAFRWFLVLSYILPSKARVRLSCPFRRSINAMLCRRTRRDFQSTNIIVPCLLHLGVLADVVYSSRHDARIFMHKSPFTQLAHYPAASLKIVLGKSAFLHHKIRVYIGGIVVHMGDDGRCQPVGHHRTALSAAFHGSFARVVVGVEMQFSIIVNASQPVFLVPNHRTEALRFLVVDRVSVAVILVSSGFRFAHLHDFTWSVRVGRVVVAVVQRIALLHPAGEVV</sequence>
<evidence type="ECO:0000313" key="1">
    <source>
        <dbReference type="EMBL" id="SZD74364.1"/>
    </source>
</evidence>
<dbReference type="EMBL" id="UNSC01000013">
    <property type="protein sequence ID" value="SZD74364.1"/>
    <property type="molecule type" value="Genomic_DNA"/>
</dbReference>
<reference evidence="1 2" key="1">
    <citation type="submission" date="2018-09" db="EMBL/GenBank/DDBJ databases">
        <authorList>
            <consortium name="Pathogen Informatics"/>
        </authorList>
    </citation>
    <scope>NUCLEOTIDE SEQUENCE [LARGE SCALE GENOMIC DNA]</scope>
    <source>
        <strain evidence="1 2">OH-22767</strain>
    </source>
</reference>
<organism evidence="1 2">
    <name type="scientific">Candidatus Ornithobacterium hominis</name>
    <dbReference type="NCBI Taxonomy" id="2497989"/>
    <lineage>
        <taxon>Bacteria</taxon>
        <taxon>Pseudomonadati</taxon>
        <taxon>Bacteroidota</taxon>
        <taxon>Flavobacteriia</taxon>
        <taxon>Flavobacteriales</taxon>
        <taxon>Weeksellaceae</taxon>
        <taxon>Ornithobacterium</taxon>
    </lineage>
</organism>
<dbReference type="Proteomes" id="UP000262142">
    <property type="component" value="Unassembled WGS sequence"/>
</dbReference>
<evidence type="ECO:0000313" key="2">
    <source>
        <dbReference type="Proteomes" id="UP000262142"/>
    </source>
</evidence>
<gene>
    <name evidence="1" type="ORF">SAMEA104719789_01790</name>
</gene>
<name>A0A383U3A1_9FLAO</name>
<keyword evidence="2" id="KW-1185">Reference proteome</keyword>
<dbReference type="AlphaFoldDB" id="A0A383U3A1"/>
<proteinExistence type="predicted"/>
<accession>A0A383U3A1</accession>